<evidence type="ECO:0000313" key="4">
    <source>
        <dbReference type="Proteomes" id="UP000177376"/>
    </source>
</evidence>
<dbReference type="AlphaFoldDB" id="A0A1G1YGF2"/>
<dbReference type="EMBL" id="MHIM01000037">
    <property type="protein sequence ID" value="OGY51412.1"/>
    <property type="molecule type" value="Genomic_DNA"/>
</dbReference>
<evidence type="ECO:0000256" key="1">
    <source>
        <dbReference type="SAM" id="MobiDB-lite"/>
    </source>
</evidence>
<feature type="region of interest" description="Disordered" evidence="1">
    <location>
        <begin position="51"/>
        <end position="74"/>
    </location>
</feature>
<name>A0A1G1YGF2_9BACT</name>
<keyword evidence="2" id="KW-0812">Transmembrane</keyword>
<accession>A0A1G1YGF2</accession>
<organism evidence="3 4">
    <name type="scientific">Candidatus Buchananbacteria bacterium RIFCSPLOWO2_01_FULL_39_33</name>
    <dbReference type="NCBI Taxonomy" id="1797543"/>
    <lineage>
        <taxon>Bacteria</taxon>
        <taxon>Candidatus Buchananiibacteriota</taxon>
    </lineage>
</organism>
<proteinExistence type="predicted"/>
<gene>
    <name evidence="3" type="ORF">A3A02_03500</name>
</gene>
<protein>
    <submittedName>
        <fullName evidence="3">Uncharacterized protein</fullName>
    </submittedName>
</protein>
<keyword evidence="2" id="KW-1133">Transmembrane helix</keyword>
<evidence type="ECO:0000256" key="2">
    <source>
        <dbReference type="SAM" id="Phobius"/>
    </source>
</evidence>
<comment type="caution">
    <text evidence="3">The sequence shown here is derived from an EMBL/GenBank/DDBJ whole genome shotgun (WGS) entry which is preliminary data.</text>
</comment>
<sequence length="74" mass="8264">MNFLTIEKFRPQCRTGILKKLLLGLIILVVPMILSAAWALFDLNSNDLNQKSQTAESGNKPNKLTARAELKADH</sequence>
<reference evidence="3 4" key="1">
    <citation type="journal article" date="2016" name="Nat. Commun.">
        <title>Thousands of microbial genomes shed light on interconnected biogeochemical processes in an aquifer system.</title>
        <authorList>
            <person name="Anantharaman K."/>
            <person name="Brown C.T."/>
            <person name="Hug L.A."/>
            <person name="Sharon I."/>
            <person name="Castelle C.J."/>
            <person name="Probst A.J."/>
            <person name="Thomas B.C."/>
            <person name="Singh A."/>
            <person name="Wilkins M.J."/>
            <person name="Karaoz U."/>
            <person name="Brodie E.L."/>
            <person name="Williams K.H."/>
            <person name="Hubbard S.S."/>
            <person name="Banfield J.F."/>
        </authorList>
    </citation>
    <scope>NUCLEOTIDE SEQUENCE [LARGE SCALE GENOMIC DNA]</scope>
</reference>
<feature type="transmembrane region" description="Helical" evidence="2">
    <location>
        <begin position="21"/>
        <end position="41"/>
    </location>
</feature>
<feature type="compositionally biased region" description="Polar residues" evidence="1">
    <location>
        <begin position="51"/>
        <end position="62"/>
    </location>
</feature>
<dbReference type="Proteomes" id="UP000177376">
    <property type="component" value="Unassembled WGS sequence"/>
</dbReference>
<evidence type="ECO:0000313" key="3">
    <source>
        <dbReference type="EMBL" id="OGY51412.1"/>
    </source>
</evidence>
<keyword evidence="2" id="KW-0472">Membrane</keyword>